<dbReference type="Proteomes" id="UP001156706">
    <property type="component" value="Unassembled WGS sequence"/>
</dbReference>
<gene>
    <name evidence="4" type="ORF">GCM10007907_38270</name>
</gene>
<dbReference type="InterPro" id="IPR000873">
    <property type="entry name" value="AMP-dep_synth/lig_dom"/>
</dbReference>
<dbReference type="PANTHER" id="PTHR43767:SF8">
    <property type="entry name" value="LONG-CHAIN-FATTY-ACID--COA LIGASE"/>
    <property type="match status" value="1"/>
</dbReference>
<dbReference type="SUPFAM" id="SSF56801">
    <property type="entry name" value="Acetyl-CoA synthetase-like"/>
    <property type="match status" value="1"/>
</dbReference>
<proteinExistence type="predicted"/>
<dbReference type="InterPro" id="IPR045851">
    <property type="entry name" value="AMP-bd_C_sf"/>
</dbReference>
<dbReference type="InterPro" id="IPR042099">
    <property type="entry name" value="ANL_N_sf"/>
</dbReference>
<dbReference type="PANTHER" id="PTHR43767">
    <property type="entry name" value="LONG-CHAIN-FATTY-ACID--COA LIGASE"/>
    <property type="match status" value="1"/>
</dbReference>
<dbReference type="RefSeq" id="WP_284198101.1">
    <property type="nucleotide sequence ID" value="NZ_BSOG01000006.1"/>
</dbReference>
<keyword evidence="5" id="KW-1185">Reference proteome</keyword>
<keyword evidence="1" id="KW-0436">Ligase</keyword>
<dbReference type="Gene3D" id="3.10.129.10">
    <property type="entry name" value="Hotdog Thioesterase"/>
    <property type="match status" value="1"/>
</dbReference>
<protein>
    <submittedName>
        <fullName evidence="4">AMP-binding protein</fullName>
    </submittedName>
</protein>
<dbReference type="Gene3D" id="3.30.300.30">
    <property type="match status" value="1"/>
</dbReference>
<organism evidence="4 5">
    <name type="scientific">Chitinimonas prasina</name>
    <dbReference type="NCBI Taxonomy" id="1434937"/>
    <lineage>
        <taxon>Bacteria</taxon>
        <taxon>Pseudomonadati</taxon>
        <taxon>Pseudomonadota</taxon>
        <taxon>Betaproteobacteria</taxon>
        <taxon>Neisseriales</taxon>
        <taxon>Chitinibacteraceae</taxon>
        <taxon>Chitinimonas</taxon>
    </lineage>
</organism>
<dbReference type="EMBL" id="BSOG01000006">
    <property type="protein sequence ID" value="GLR15037.1"/>
    <property type="molecule type" value="Genomic_DNA"/>
</dbReference>
<dbReference type="Pfam" id="PF22818">
    <property type="entry name" value="ApeI-like"/>
    <property type="match status" value="1"/>
</dbReference>
<reference evidence="5" key="1">
    <citation type="journal article" date="2019" name="Int. J. Syst. Evol. Microbiol.">
        <title>The Global Catalogue of Microorganisms (GCM) 10K type strain sequencing project: providing services to taxonomists for standard genome sequencing and annotation.</title>
        <authorList>
            <consortium name="The Broad Institute Genomics Platform"/>
            <consortium name="The Broad Institute Genome Sequencing Center for Infectious Disease"/>
            <person name="Wu L."/>
            <person name="Ma J."/>
        </authorList>
    </citation>
    <scope>NUCLEOTIDE SEQUENCE [LARGE SCALE GENOMIC DNA]</scope>
    <source>
        <strain evidence="5">NBRC 110044</strain>
    </source>
</reference>
<dbReference type="SUPFAM" id="SSF54637">
    <property type="entry name" value="Thioesterase/thiol ester dehydrase-isomerase"/>
    <property type="match status" value="1"/>
</dbReference>
<dbReference type="Gene3D" id="3.40.50.12780">
    <property type="entry name" value="N-terminal domain of ligase-like"/>
    <property type="match status" value="1"/>
</dbReference>
<dbReference type="InterPro" id="IPR050237">
    <property type="entry name" value="ATP-dep_AMP-bd_enzyme"/>
</dbReference>
<comment type="caution">
    <text evidence="4">The sequence shown here is derived from an EMBL/GenBank/DDBJ whole genome shotgun (WGS) entry which is preliminary data.</text>
</comment>
<sequence>MADFLALEQLLAVGRPAAMTVAVRQGLQLDFACLAQQAANWCAAFAAQPGRRFALYCHDSFTFAAALLGAWHAGVCVYLPADVLPATLARLRGEVDGFAGDIAGEDCLQPLPDAVVPDWPALEKQAPGLVVFTSGSTGEPVAITKQLSQLFDEVQSLAACFDTDMGEAMVLATVSHQHIYGLLFRVLWPLAAGRVFAADRLVFPEDIVAALAANGDCVLVASPAHLKRLPDNLPWAAGKTSLRAVFSSGGPLPAEALPDCRRLLGRAPIEVYGSSETGGIAWRQRMNDDDLAWRALPGVKLRLDGETLLVQSPHLAGTDWQRTEDRVSLLGDGFELLGRADRIVKIEEKRVSLTAMERALLATGLVAEVRVLPLSGLRLTLGVLAVPSAAGWALIDEQGKRALNTRLRAALAELVEASVLPRRWRYAWALPSNAQGKATEAALQAWFDPRRPAARLLSRTTGEASLVLEIDARSPYFVGHFPQTPILPGVTQLDWAVLFGRELFAIPAGFLRLEAVKFQQVIAPGSQVSMDLSWQAERGSLGFKLTSAAGAHASGRIVFGAPA</sequence>
<accession>A0ABQ5YKI9</accession>
<dbReference type="Pfam" id="PF00501">
    <property type="entry name" value="AMP-binding"/>
    <property type="match status" value="1"/>
</dbReference>
<dbReference type="InterPro" id="IPR054545">
    <property type="entry name" value="ApeI-like"/>
</dbReference>
<feature type="domain" description="AMP-dependent synthetase/ligase" evidence="2">
    <location>
        <begin position="121"/>
        <end position="299"/>
    </location>
</feature>
<evidence type="ECO:0000259" key="2">
    <source>
        <dbReference type="Pfam" id="PF00501"/>
    </source>
</evidence>
<evidence type="ECO:0000256" key="1">
    <source>
        <dbReference type="ARBA" id="ARBA00022598"/>
    </source>
</evidence>
<name>A0ABQ5YKI9_9NEIS</name>
<feature type="domain" description="ApeI dehydratase-like" evidence="3">
    <location>
        <begin position="461"/>
        <end position="556"/>
    </location>
</feature>
<dbReference type="InterPro" id="IPR029069">
    <property type="entry name" value="HotDog_dom_sf"/>
</dbReference>
<evidence type="ECO:0000259" key="3">
    <source>
        <dbReference type="Pfam" id="PF22818"/>
    </source>
</evidence>
<evidence type="ECO:0000313" key="5">
    <source>
        <dbReference type="Proteomes" id="UP001156706"/>
    </source>
</evidence>
<evidence type="ECO:0000313" key="4">
    <source>
        <dbReference type="EMBL" id="GLR15037.1"/>
    </source>
</evidence>